<protein>
    <recommendedName>
        <fullName evidence="1">Enoyl reductase (ER) domain-containing protein</fullName>
    </recommendedName>
</protein>
<dbReference type="RefSeq" id="WP_149404301.1">
    <property type="nucleotide sequence ID" value="NZ_BIXY01000115.1"/>
</dbReference>
<proteinExistence type="predicted"/>
<dbReference type="SUPFAM" id="SSF50129">
    <property type="entry name" value="GroES-like"/>
    <property type="match status" value="1"/>
</dbReference>
<dbReference type="SMART" id="SM00829">
    <property type="entry name" value="PKS_ER"/>
    <property type="match status" value="1"/>
</dbReference>
<dbReference type="InterPro" id="IPR013149">
    <property type="entry name" value="ADH-like_C"/>
</dbReference>
<dbReference type="PANTHER" id="PTHR45348">
    <property type="entry name" value="HYPOTHETICAL OXIDOREDUCTASE (EUROFUNG)"/>
    <property type="match status" value="1"/>
</dbReference>
<reference evidence="2 3" key="1">
    <citation type="submission" date="2019-01" db="EMBL/GenBank/DDBJ databases">
        <title>Draft genome sequence of Dictyobacter sp. Uno17.</title>
        <authorList>
            <person name="Wang C.M."/>
            <person name="Zheng Y."/>
            <person name="Sakai Y."/>
            <person name="Abe K."/>
            <person name="Yokota A."/>
            <person name="Yabe S."/>
        </authorList>
    </citation>
    <scope>NUCLEOTIDE SEQUENCE [LARGE SCALE GENOMIC DNA]</scope>
    <source>
        <strain evidence="2 3">Uno17</strain>
    </source>
</reference>
<dbReference type="InterPro" id="IPR011032">
    <property type="entry name" value="GroES-like_sf"/>
</dbReference>
<dbReference type="PANTHER" id="PTHR45348:SF2">
    <property type="entry name" value="ZINC-TYPE ALCOHOL DEHYDROGENASE-LIKE PROTEIN C2E1P3.01"/>
    <property type="match status" value="1"/>
</dbReference>
<dbReference type="Gene3D" id="3.40.50.720">
    <property type="entry name" value="NAD(P)-binding Rossmann-like Domain"/>
    <property type="match status" value="1"/>
</dbReference>
<feature type="domain" description="Enoyl reductase (ER)" evidence="1">
    <location>
        <begin position="12"/>
        <end position="364"/>
    </location>
</feature>
<organism evidence="2 3">
    <name type="scientific">Dictyobacter arantiisoli</name>
    <dbReference type="NCBI Taxonomy" id="2014874"/>
    <lineage>
        <taxon>Bacteria</taxon>
        <taxon>Bacillati</taxon>
        <taxon>Chloroflexota</taxon>
        <taxon>Ktedonobacteria</taxon>
        <taxon>Ktedonobacterales</taxon>
        <taxon>Dictyobacteraceae</taxon>
        <taxon>Dictyobacter</taxon>
    </lineage>
</organism>
<dbReference type="Proteomes" id="UP000322530">
    <property type="component" value="Unassembled WGS sequence"/>
</dbReference>
<dbReference type="EMBL" id="BIXY01000115">
    <property type="protein sequence ID" value="GCF11473.1"/>
    <property type="molecule type" value="Genomic_DNA"/>
</dbReference>
<name>A0A5A5TKB9_9CHLR</name>
<evidence type="ECO:0000259" key="1">
    <source>
        <dbReference type="SMART" id="SM00829"/>
    </source>
</evidence>
<sequence>MPTNTAAWLLARQAPLEVKPAPYTHPREGEIVVKNHAVAINPVDWGIQLLGTLLFSWMKYPFILGGDLAGEVVEVGEGVTRFSVGDRVLGMAMGMDKTRSRSAESAFQAYTVLLAHMAVPIPSTLSYEDAAVLPLALYTAAYGLFQKDHLALQYPSAAPQSTGKTLLIWGGSTSVGSNAIQLAVAAGYEVITTSSPRNFPYVRRLGASQVFDYQEKTVVADIIEALKGKTIAGALAIGTGSADACSAIVHACNGDKFVSLVSLGALPPNPGLNVQTLLLIFQFVAANVSFQVTSRMRRIRTKFISGMMDREVSKVIYEDFLPRALAEGHYAAAPEPVVVGSGLDHIQAGLDAQRQGVSAKKVVVSL</sequence>
<dbReference type="CDD" id="cd08249">
    <property type="entry name" value="enoyl_reductase_like"/>
    <property type="match status" value="1"/>
</dbReference>
<evidence type="ECO:0000313" key="3">
    <source>
        <dbReference type="Proteomes" id="UP000322530"/>
    </source>
</evidence>
<dbReference type="AlphaFoldDB" id="A0A5A5TKB9"/>
<dbReference type="InterPro" id="IPR013154">
    <property type="entry name" value="ADH-like_N"/>
</dbReference>
<accession>A0A5A5TKB9</accession>
<gene>
    <name evidence="2" type="ORF">KDI_50370</name>
</gene>
<evidence type="ECO:0000313" key="2">
    <source>
        <dbReference type="EMBL" id="GCF11473.1"/>
    </source>
</evidence>
<dbReference type="SUPFAM" id="SSF51735">
    <property type="entry name" value="NAD(P)-binding Rossmann-fold domains"/>
    <property type="match status" value="1"/>
</dbReference>
<dbReference type="InterPro" id="IPR036291">
    <property type="entry name" value="NAD(P)-bd_dom_sf"/>
</dbReference>
<dbReference type="Pfam" id="PF08240">
    <property type="entry name" value="ADH_N"/>
    <property type="match status" value="1"/>
</dbReference>
<dbReference type="InterPro" id="IPR020843">
    <property type="entry name" value="ER"/>
</dbReference>
<dbReference type="GO" id="GO:0016651">
    <property type="term" value="F:oxidoreductase activity, acting on NAD(P)H"/>
    <property type="evidence" value="ECO:0007669"/>
    <property type="project" value="InterPro"/>
</dbReference>
<comment type="caution">
    <text evidence="2">The sequence shown here is derived from an EMBL/GenBank/DDBJ whole genome shotgun (WGS) entry which is preliminary data.</text>
</comment>
<keyword evidence="3" id="KW-1185">Reference proteome</keyword>
<dbReference type="Pfam" id="PF00107">
    <property type="entry name" value="ADH_zinc_N"/>
    <property type="match status" value="1"/>
</dbReference>
<dbReference type="OrthoDB" id="9792162at2"/>
<dbReference type="Gene3D" id="3.90.180.10">
    <property type="entry name" value="Medium-chain alcohol dehydrogenases, catalytic domain"/>
    <property type="match status" value="1"/>
</dbReference>
<dbReference type="InterPro" id="IPR047122">
    <property type="entry name" value="Trans-enoyl_RdTase-like"/>
</dbReference>